<dbReference type="PIRSF" id="PIRSF004846">
    <property type="entry name" value="ModA"/>
    <property type="match status" value="1"/>
</dbReference>
<evidence type="ECO:0000256" key="2">
    <source>
        <dbReference type="ARBA" id="ARBA00022505"/>
    </source>
</evidence>
<keyword evidence="3 6" id="KW-0479">Metal-binding</keyword>
<dbReference type="GO" id="GO:0030973">
    <property type="term" value="F:molybdate ion binding"/>
    <property type="evidence" value="ECO:0007669"/>
    <property type="project" value="TreeGrafter"/>
</dbReference>
<name>A0A7C1SWH0_9HYPH</name>
<dbReference type="GO" id="GO:0015689">
    <property type="term" value="P:molybdate ion transport"/>
    <property type="evidence" value="ECO:0007669"/>
    <property type="project" value="InterPro"/>
</dbReference>
<keyword evidence="2 6" id="KW-0500">Molybdenum</keyword>
<feature type="chain" id="PRO_5028078718" evidence="7">
    <location>
        <begin position="31"/>
        <end position="265"/>
    </location>
</feature>
<dbReference type="FunFam" id="3.40.190.10:FF:000035">
    <property type="entry name" value="Molybdate ABC transporter substrate-binding protein"/>
    <property type="match status" value="1"/>
</dbReference>
<comment type="caution">
    <text evidence="8">The sequence shown here is derived from an EMBL/GenBank/DDBJ whole genome shotgun (WGS) entry which is preliminary data.</text>
</comment>
<dbReference type="AlphaFoldDB" id="A0A7C1SWH0"/>
<proteinExistence type="inferred from homology"/>
<feature type="binding site" evidence="6">
    <location>
        <position position="41"/>
    </location>
    <ligand>
        <name>molybdate</name>
        <dbReference type="ChEBI" id="CHEBI:36264"/>
    </ligand>
</feature>
<dbReference type="PANTHER" id="PTHR30632">
    <property type="entry name" value="MOLYBDATE-BINDING PERIPLASMIC PROTEIN"/>
    <property type="match status" value="1"/>
</dbReference>
<dbReference type="CDD" id="cd13536">
    <property type="entry name" value="PBP2_EcModA"/>
    <property type="match status" value="1"/>
</dbReference>
<evidence type="ECO:0000313" key="8">
    <source>
        <dbReference type="EMBL" id="HEB43842.1"/>
    </source>
</evidence>
<dbReference type="InterPro" id="IPR005950">
    <property type="entry name" value="ModA"/>
</dbReference>
<dbReference type="InterPro" id="IPR050682">
    <property type="entry name" value="ModA/WtpA"/>
</dbReference>
<sequence length="265" mass="27671">MVRVLKTAVVAVTALVAVAAASLPLTAAHAEEPVTVFAAASLKESIEQIAAAWKQAGGTEVRLSLAGSSALARQIEQGAPADLFISADLKWMDHLEKAGQIKADTRINLLGNRIVLVAPMGSSVTTTIAPGFPLASLLGNERLAMANVDAVPAGSYGKAALESLGVWESVRDRVAQAENVRAALLLVSRGEVPLGIVYETDARVDPSVKILDRFPEASHPAIVYPAALTTESENLHATEFLAYLQGADAHAIFTAAGFTVLAKTN</sequence>
<feature type="binding site" evidence="6">
    <location>
        <position position="198"/>
    </location>
    <ligand>
        <name>molybdate</name>
        <dbReference type="ChEBI" id="CHEBI:36264"/>
    </ligand>
</feature>
<dbReference type="GO" id="GO:0030288">
    <property type="term" value="C:outer membrane-bounded periplasmic space"/>
    <property type="evidence" value="ECO:0007669"/>
    <property type="project" value="TreeGrafter"/>
</dbReference>
<keyword evidence="4 7" id="KW-0732">Signal</keyword>
<evidence type="ECO:0000256" key="1">
    <source>
        <dbReference type="ARBA" id="ARBA00009175"/>
    </source>
</evidence>
<comment type="similarity">
    <text evidence="1">Belongs to the bacterial solute-binding protein ModA family.</text>
</comment>
<feature type="signal peptide" evidence="7">
    <location>
        <begin position="1"/>
        <end position="30"/>
    </location>
</feature>
<evidence type="ECO:0000256" key="3">
    <source>
        <dbReference type="ARBA" id="ARBA00022723"/>
    </source>
</evidence>
<feature type="binding site" evidence="6">
    <location>
        <position position="180"/>
    </location>
    <ligand>
        <name>molybdate</name>
        <dbReference type="ChEBI" id="CHEBI:36264"/>
    </ligand>
</feature>
<dbReference type="GO" id="GO:0046872">
    <property type="term" value="F:metal ion binding"/>
    <property type="evidence" value="ECO:0007669"/>
    <property type="project" value="UniProtKB-KW"/>
</dbReference>
<dbReference type="Gene3D" id="3.40.190.10">
    <property type="entry name" value="Periplasmic binding protein-like II"/>
    <property type="match status" value="2"/>
</dbReference>
<protein>
    <submittedName>
        <fullName evidence="8">Molybdate ABC transporter substrate-binding protein</fullName>
    </submittedName>
</protein>
<dbReference type="EMBL" id="DSKI01000471">
    <property type="protein sequence ID" value="HEB43842.1"/>
    <property type="molecule type" value="Genomic_DNA"/>
</dbReference>
<dbReference type="Pfam" id="PF13531">
    <property type="entry name" value="SBP_bac_11"/>
    <property type="match status" value="1"/>
</dbReference>
<feature type="binding site" evidence="6">
    <location>
        <position position="68"/>
    </location>
    <ligand>
        <name>molybdate</name>
        <dbReference type="ChEBI" id="CHEBI:36264"/>
    </ligand>
</feature>
<evidence type="ECO:0000256" key="4">
    <source>
        <dbReference type="ARBA" id="ARBA00022729"/>
    </source>
</evidence>
<organism evidence="8">
    <name type="scientific">Agrobacterium albertimagni</name>
    <dbReference type="NCBI Taxonomy" id="147266"/>
    <lineage>
        <taxon>Bacteria</taxon>
        <taxon>Pseudomonadati</taxon>
        <taxon>Pseudomonadota</taxon>
        <taxon>Alphaproteobacteria</taxon>
        <taxon>Hyphomicrobiales</taxon>
        <taxon>Rhizobiaceae</taxon>
        <taxon>Rhizobium/Agrobacterium group</taxon>
        <taxon>Agrobacterium</taxon>
    </lineage>
</organism>
<dbReference type="SUPFAM" id="SSF53850">
    <property type="entry name" value="Periplasmic binding protein-like II"/>
    <property type="match status" value="1"/>
</dbReference>
<reference evidence="8" key="1">
    <citation type="journal article" date="2020" name="mSystems">
        <title>Genome- and Community-Level Interaction Insights into Carbon Utilization and Element Cycling Functions of Hydrothermarchaeota in Hydrothermal Sediment.</title>
        <authorList>
            <person name="Zhou Z."/>
            <person name="Liu Y."/>
            <person name="Xu W."/>
            <person name="Pan J."/>
            <person name="Luo Z.H."/>
            <person name="Li M."/>
        </authorList>
    </citation>
    <scope>NUCLEOTIDE SEQUENCE [LARGE SCALE GENOMIC DNA]</scope>
    <source>
        <strain evidence="8">SpSt-243</strain>
    </source>
</reference>
<gene>
    <name evidence="8" type="primary">modA</name>
    <name evidence="8" type="ORF">ENP70_09135</name>
</gene>
<evidence type="ECO:0000256" key="6">
    <source>
        <dbReference type="PIRSR" id="PIRSR004846-1"/>
    </source>
</evidence>
<accession>A0A7C1SWH0</accession>
<evidence type="ECO:0000256" key="7">
    <source>
        <dbReference type="SAM" id="SignalP"/>
    </source>
</evidence>
<comment type="subunit">
    <text evidence="5">The complex is composed of two ATP-binding proteins (ModC), two transmembrane proteins (ModB) and a solute-binding protein (ModA).</text>
</comment>
<evidence type="ECO:0000256" key="5">
    <source>
        <dbReference type="ARBA" id="ARBA00062515"/>
    </source>
</evidence>
<dbReference type="PANTHER" id="PTHR30632:SF17">
    <property type="entry name" value="MOLYBDATE-BINDING PROTEIN MODA"/>
    <property type="match status" value="1"/>
</dbReference>
<feature type="binding site" evidence="6">
    <location>
        <position position="153"/>
    </location>
    <ligand>
        <name>molybdate</name>
        <dbReference type="ChEBI" id="CHEBI:36264"/>
    </ligand>
</feature>
<dbReference type="GO" id="GO:1901359">
    <property type="term" value="F:tungstate binding"/>
    <property type="evidence" value="ECO:0007669"/>
    <property type="project" value="UniProtKB-ARBA"/>
</dbReference>
<dbReference type="NCBIfam" id="TIGR01256">
    <property type="entry name" value="modA"/>
    <property type="match status" value="1"/>
</dbReference>